<accession>A0ABV9QSK0</accession>
<feature type="non-terminal residue" evidence="2">
    <location>
        <position position="1"/>
    </location>
</feature>
<keyword evidence="3" id="KW-1185">Reference proteome</keyword>
<reference evidence="3" key="1">
    <citation type="journal article" date="2019" name="Int. J. Syst. Evol. Microbiol.">
        <title>The Global Catalogue of Microorganisms (GCM) 10K type strain sequencing project: providing services to taxonomists for standard genome sequencing and annotation.</title>
        <authorList>
            <consortium name="The Broad Institute Genomics Platform"/>
            <consortium name="The Broad Institute Genome Sequencing Center for Infectious Disease"/>
            <person name="Wu L."/>
            <person name="Ma J."/>
        </authorList>
    </citation>
    <scope>NUCLEOTIDE SEQUENCE [LARGE SCALE GENOMIC DNA]</scope>
    <source>
        <strain evidence="3">CCUG 30340</strain>
    </source>
</reference>
<gene>
    <name evidence="2" type="ORF">ACFO6Q_04650</name>
</gene>
<protein>
    <submittedName>
        <fullName evidence="2">FecR domain-containing protein</fullName>
    </submittedName>
</protein>
<feature type="domain" description="FecR protein" evidence="1">
    <location>
        <begin position="26"/>
        <end position="118"/>
    </location>
</feature>
<evidence type="ECO:0000313" key="3">
    <source>
        <dbReference type="Proteomes" id="UP001595886"/>
    </source>
</evidence>
<dbReference type="EMBL" id="JBHSHD010000004">
    <property type="protein sequence ID" value="MFC4819599.1"/>
    <property type="molecule type" value="Genomic_DNA"/>
</dbReference>
<organism evidence="2 3">
    <name type="scientific">Dokdonella ginsengisoli</name>
    <dbReference type="NCBI Taxonomy" id="363846"/>
    <lineage>
        <taxon>Bacteria</taxon>
        <taxon>Pseudomonadati</taxon>
        <taxon>Pseudomonadota</taxon>
        <taxon>Gammaproteobacteria</taxon>
        <taxon>Lysobacterales</taxon>
        <taxon>Rhodanobacteraceae</taxon>
        <taxon>Dokdonella</taxon>
    </lineage>
</organism>
<dbReference type="Pfam" id="PF04773">
    <property type="entry name" value="FecR"/>
    <property type="match status" value="1"/>
</dbReference>
<proteinExistence type="predicted"/>
<evidence type="ECO:0000313" key="2">
    <source>
        <dbReference type="EMBL" id="MFC4819599.1"/>
    </source>
</evidence>
<name>A0ABV9QSK0_9GAMM</name>
<sequence length="260" mass="27926">LAWSDGKPWRIDASAAAPAQLAPGATVRTGAQESLTIAVARIGSLRLSPQSALRLVQTRSGQHRVALDRGHLRARIWAPPGYFGVDAGAAEVVDLGCDFDLWKDADGRGRVYVRSGWVAYRLDAQEVLLPAGFAMDFDARRASTPLRPEAAPDFVHAVRELERALDGAADMPAAEEAAGRVAAAATDADAFTLLSLLTRHRSLARGALYPRLARALGVAAGDSAHRAAWLAGDASAIDAWWQRMPVQPKHWWSNWADALP</sequence>
<dbReference type="RefSeq" id="WP_380019378.1">
    <property type="nucleotide sequence ID" value="NZ_JBHSHD010000004.1"/>
</dbReference>
<comment type="caution">
    <text evidence="2">The sequence shown here is derived from an EMBL/GenBank/DDBJ whole genome shotgun (WGS) entry which is preliminary data.</text>
</comment>
<dbReference type="Proteomes" id="UP001595886">
    <property type="component" value="Unassembled WGS sequence"/>
</dbReference>
<dbReference type="InterPro" id="IPR006860">
    <property type="entry name" value="FecR"/>
</dbReference>
<dbReference type="Gene3D" id="2.60.120.1440">
    <property type="match status" value="1"/>
</dbReference>
<evidence type="ECO:0000259" key="1">
    <source>
        <dbReference type="Pfam" id="PF04773"/>
    </source>
</evidence>